<protein>
    <submittedName>
        <fullName evidence="1">Uncharacterized protein</fullName>
    </submittedName>
</protein>
<accession>A0A926HXV0</accession>
<organism evidence="1 2">
    <name type="scientific">Guopingia tenuis</name>
    <dbReference type="NCBI Taxonomy" id="2763656"/>
    <lineage>
        <taxon>Bacteria</taxon>
        <taxon>Bacillati</taxon>
        <taxon>Bacillota</taxon>
        <taxon>Clostridia</taxon>
        <taxon>Christensenellales</taxon>
        <taxon>Christensenellaceae</taxon>
        <taxon>Guopingia</taxon>
    </lineage>
</organism>
<evidence type="ECO:0000313" key="1">
    <source>
        <dbReference type="EMBL" id="MBC8539136.1"/>
    </source>
</evidence>
<reference evidence="1" key="1">
    <citation type="submission" date="2020-08" db="EMBL/GenBank/DDBJ databases">
        <title>Genome public.</title>
        <authorList>
            <person name="Liu C."/>
            <person name="Sun Q."/>
        </authorList>
    </citation>
    <scope>NUCLEOTIDE SEQUENCE</scope>
    <source>
        <strain evidence="1">NSJ-63</strain>
    </source>
</reference>
<sequence length="99" mass="11309">MARDFKSFLKGKGKNVDPEIEEKIPPEQRDTAYALRDQIAQYEGKSENELMEQLFAAVEQGKRDGTFSKEALEQFAGQVAPMMDAAQRQKLQNLMQQIE</sequence>
<dbReference type="Proteomes" id="UP000617951">
    <property type="component" value="Unassembled WGS sequence"/>
</dbReference>
<keyword evidence="2" id="KW-1185">Reference proteome</keyword>
<evidence type="ECO:0000313" key="2">
    <source>
        <dbReference type="Proteomes" id="UP000617951"/>
    </source>
</evidence>
<proteinExistence type="predicted"/>
<dbReference type="AlphaFoldDB" id="A0A926HXV0"/>
<name>A0A926HXV0_9FIRM</name>
<comment type="caution">
    <text evidence="1">The sequence shown here is derived from an EMBL/GenBank/DDBJ whole genome shotgun (WGS) entry which is preliminary data.</text>
</comment>
<gene>
    <name evidence="1" type="ORF">H8693_09350</name>
</gene>
<dbReference type="RefSeq" id="WP_249280750.1">
    <property type="nucleotide sequence ID" value="NZ_JACRSS010000005.1"/>
</dbReference>
<dbReference type="EMBL" id="JACRSS010000005">
    <property type="protein sequence ID" value="MBC8539136.1"/>
    <property type="molecule type" value="Genomic_DNA"/>
</dbReference>